<protein>
    <submittedName>
        <fullName evidence="1">Uncharacterized protein</fullName>
    </submittedName>
</protein>
<dbReference type="EMBL" id="JAGPNK010000010">
    <property type="protein sequence ID" value="KAH7312351.1"/>
    <property type="molecule type" value="Genomic_DNA"/>
</dbReference>
<gene>
    <name evidence="1" type="ORF">B0I35DRAFT_53586</name>
</gene>
<evidence type="ECO:0000313" key="2">
    <source>
        <dbReference type="Proteomes" id="UP000813444"/>
    </source>
</evidence>
<keyword evidence="2" id="KW-1185">Reference proteome</keyword>
<organism evidence="1 2">
    <name type="scientific">Stachybotrys elegans</name>
    <dbReference type="NCBI Taxonomy" id="80388"/>
    <lineage>
        <taxon>Eukaryota</taxon>
        <taxon>Fungi</taxon>
        <taxon>Dikarya</taxon>
        <taxon>Ascomycota</taxon>
        <taxon>Pezizomycotina</taxon>
        <taxon>Sordariomycetes</taxon>
        <taxon>Hypocreomycetidae</taxon>
        <taxon>Hypocreales</taxon>
        <taxon>Stachybotryaceae</taxon>
        <taxon>Stachybotrys</taxon>
    </lineage>
</organism>
<sequence length="263" mass="28444">MGCILAQSLPEAPLISGCPPILGLGMACCDSSHWQGLSLAAAVGKTGPGRLTFALLHPPCSIPGRPIQSHTQHPAPSSRGWSGITIALLFTNAQQPLQLAFSAVRIASDFASFCRGIRMLLTVISQVHNGVHTYWLQTLPVAELPPYLPNTGRTATTKHSPARALAPPLKAWTTPPVRSTSHTSFGYFSHRQSLHVREPDLIEHPESYELVHRVPLATKAESARHEISKICLGNSVMLPPVTPLLLPCQDPAFPLHIGLCRRQ</sequence>
<proteinExistence type="predicted"/>
<reference evidence="1" key="1">
    <citation type="journal article" date="2021" name="Nat. Commun.">
        <title>Genetic determinants of endophytism in the Arabidopsis root mycobiome.</title>
        <authorList>
            <person name="Mesny F."/>
            <person name="Miyauchi S."/>
            <person name="Thiergart T."/>
            <person name="Pickel B."/>
            <person name="Atanasova L."/>
            <person name="Karlsson M."/>
            <person name="Huettel B."/>
            <person name="Barry K.W."/>
            <person name="Haridas S."/>
            <person name="Chen C."/>
            <person name="Bauer D."/>
            <person name="Andreopoulos W."/>
            <person name="Pangilinan J."/>
            <person name="LaButti K."/>
            <person name="Riley R."/>
            <person name="Lipzen A."/>
            <person name="Clum A."/>
            <person name="Drula E."/>
            <person name="Henrissat B."/>
            <person name="Kohler A."/>
            <person name="Grigoriev I.V."/>
            <person name="Martin F.M."/>
            <person name="Hacquard S."/>
        </authorList>
    </citation>
    <scope>NUCLEOTIDE SEQUENCE</scope>
    <source>
        <strain evidence="1">MPI-CAGE-CH-0235</strain>
    </source>
</reference>
<accession>A0A8K0SM45</accession>
<comment type="caution">
    <text evidence="1">The sequence shown here is derived from an EMBL/GenBank/DDBJ whole genome shotgun (WGS) entry which is preliminary data.</text>
</comment>
<evidence type="ECO:0000313" key="1">
    <source>
        <dbReference type="EMBL" id="KAH7312351.1"/>
    </source>
</evidence>
<name>A0A8K0SM45_9HYPO</name>
<dbReference type="AlphaFoldDB" id="A0A8K0SM45"/>
<dbReference type="Proteomes" id="UP000813444">
    <property type="component" value="Unassembled WGS sequence"/>
</dbReference>